<organism evidence="1 2">
    <name type="scientific">Sphingobacterium alkalisoli</name>
    <dbReference type="NCBI Taxonomy" id="1874115"/>
    <lineage>
        <taxon>Bacteria</taxon>
        <taxon>Pseudomonadati</taxon>
        <taxon>Bacteroidota</taxon>
        <taxon>Sphingobacteriia</taxon>
        <taxon>Sphingobacteriales</taxon>
        <taxon>Sphingobacteriaceae</taxon>
        <taxon>Sphingobacterium</taxon>
    </lineage>
</organism>
<name>A0A4U0H2X9_9SPHI</name>
<dbReference type="RefSeq" id="WP_136820995.1">
    <property type="nucleotide sequence ID" value="NZ_BMJX01000003.1"/>
</dbReference>
<dbReference type="OrthoDB" id="710739at2"/>
<comment type="caution">
    <text evidence="1">The sequence shown here is derived from an EMBL/GenBank/DDBJ whole genome shotgun (WGS) entry which is preliminary data.</text>
</comment>
<dbReference type="Proteomes" id="UP000309872">
    <property type="component" value="Unassembled WGS sequence"/>
</dbReference>
<dbReference type="AlphaFoldDB" id="A0A4U0H2X9"/>
<evidence type="ECO:0000313" key="1">
    <source>
        <dbReference type="EMBL" id="TJY65866.1"/>
    </source>
</evidence>
<protein>
    <submittedName>
        <fullName evidence="1">Uncharacterized protein</fullName>
    </submittedName>
</protein>
<keyword evidence="2" id="KW-1185">Reference proteome</keyword>
<proteinExistence type="predicted"/>
<accession>A0A4U0H2X9</accession>
<evidence type="ECO:0000313" key="2">
    <source>
        <dbReference type="Proteomes" id="UP000309872"/>
    </source>
</evidence>
<gene>
    <name evidence="1" type="ORF">FAZ19_12210</name>
</gene>
<sequence>MKYIFLFIVATALYSCHNTQNEQKLEQLDKKSAREVTLKTVTVGDSVLHITTQHIWFNGEQVAAQSDTIKTAVSPKSWDGVDSLKTLSKVPIYVTVQ</sequence>
<dbReference type="PROSITE" id="PS51257">
    <property type="entry name" value="PROKAR_LIPOPROTEIN"/>
    <property type="match status" value="1"/>
</dbReference>
<dbReference type="EMBL" id="SUKA01000003">
    <property type="protein sequence ID" value="TJY65866.1"/>
    <property type="molecule type" value="Genomic_DNA"/>
</dbReference>
<reference evidence="1 2" key="1">
    <citation type="submission" date="2019-04" db="EMBL/GenBank/DDBJ databases">
        <title>Sphingobacterium olei sp. nov., isolated from oil-contaminated soil.</title>
        <authorList>
            <person name="Liu B."/>
        </authorList>
    </citation>
    <scope>NUCLEOTIDE SEQUENCE [LARGE SCALE GENOMIC DNA]</scope>
    <source>
        <strain evidence="1 2">Y3L14</strain>
    </source>
</reference>